<reference evidence="7" key="2">
    <citation type="journal article" date="2008" name="Genome Biol.">
        <title>Improved genome assembly and evidence-based global gene model set for the chordate Ciona intestinalis: new insight into intron and operon populations.</title>
        <authorList>
            <person name="Satou Y."/>
            <person name="Mineta K."/>
            <person name="Ogasawara M."/>
            <person name="Sasakura Y."/>
            <person name="Shoguchi E."/>
            <person name="Ueno K."/>
            <person name="Yamada L."/>
            <person name="Matsumoto J."/>
            <person name="Wasserscheid J."/>
            <person name="Dewar K."/>
            <person name="Wiley G.B."/>
            <person name="Macmil S.L."/>
            <person name="Roe B.A."/>
            <person name="Zeller R.W."/>
            <person name="Hastings K.E."/>
            <person name="Lemaire P."/>
            <person name="Lindquist E."/>
            <person name="Endo T."/>
            <person name="Hotta K."/>
            <person name="Inaba K."/>
        </authorList>
    </citation>
    <scope>NUCLEOTIDE SEQUENCE [LARGE SCALE GENOMIC DNA]</scope>
    <source>
        <strain evidence="7">wild type</strain>
    </source>
</reference>
<dbReference type="InterPro" id="IPR035206">
    <property type="entry name" value="Proteasome_beta2"/>
</dbReference>
<comment type="subunit">
    <text evidence="6">Component of the proteasome complex.</text>
</comment>
<comment type="function">
    <text evidence="5">Non-catalytic component of the 20S core proteasome complex involved in the proteolytic degradation of most intracellular proteins. This complex plays numerous essential roles within the cell by associating with different regulatory particles. Associated with two 19S regulatory particles, forms the 26S proteasome and thus participates in the ATP-dependent degradation of ubiquitinated proteins. The 26S proteasome plays a key role in the maintenance of protein homeostasis by removing misfolded or damaged proteins that could impair cellular functions, and by removing proteins whose functions are no longer required. Associated with the PA200 or PA28, the 20S proteasome mediates ubiquitin-independent protein degradation. This type of proteolysis is required in several pathways including spermatogenesis (20S-PA200 complex) or generation of a subset of MHC class I-presented antigenic peptides (20S-PA28 complex).</text>
</comment>
<reference evidence="8" key="1">
    <citation type="journal article" date="2002" name="Science">
        <title>The draft genome of Ciona intestinalis: insights into chordate and vertebrate origins.</title>
        <authorList>
            <person name="Dehal P."/>
            <person name="Satou Y."/>
            <person name="Campbell R.K."/>
            <person name="Chapman J."/>
            <person name="Degnan B."/>
            <person name="De Tomaso A."/>
            <person name="Davidson B."/>
            <person name="Di Gregorio A."/>
            <person name="Gelpke M."/>
            <person name="Goodstein D.M."/>
            <person name="Harafuji N."/>
            <person name="Hastings K.E."/>
            <person name="Ho I."/>
            <person name="Hotta K."/>
            <person name="Huang W."/>
            <person name="Kawashima T."/>
            <person name="Lemaire P."/>
            <person name="Martinez D."/>
            <person name="Meinertzhagen I.A."/>
            <person name="Necula S."/>
            <person name="Nonaka M."/>
            <person name="Putnam N."/>
            <person name="Rash S."/>
            <person name="Saiga H."/>
            <person name="Satake M."/>
            <person name="Terry A."/>
            <person name="Yamada L."/>
            <person name="Wang H.G."/>
            <person name="Awazu S."/>
            <person name="Azumi K."/>
            <person name="Boore J."/>
            <person name="Branno M."/>
            <person name="Chin-Bow S."/>
            <person name="DeSantis R."/>
            <person name="Doyle S."/>
            <person name="Francino P."/>
            <person name="Keys D.N."/>
            <person name="Haga S."/>
            <person name="Hayashi H."/>
            <person name="Hino K."/>
            <person name="Imai K.S."/>
            <person name="Inaba K."/>
            <person name="Kano S."/>
            <person name="Kobayashi K."/>
            <person name="Kobayashi M."/>
            <person name="Lee B.I."/>
            <person name="Makabe K.W."/>
            <person name="Manohar C."/>
            <person name="Matassi G."/>
            <person name="Medina M."/>
            <person name="Mochizuki Y."/>
            <person name="Mount S."/>
            <person name="Morishita T."/>
            <person name="Miura S."/>
            <person name="Nakayama A."/>
            <person name="Nishizaka S."/>
            <person name="Nomoto H."/>
            <person name="Ohta F."/>
            <person name="Oishi K."/>
            <person name="Rigoutsos I."/>
            <person name="Sano M."/>
            <person name="Sasaki A."/>
            <person name="Sasakura Y."/>
            <person name="Shoguchi E."/>
            <person name="Shin-i T."/>
            <person name="Spagnuolo A."/>
            <person name="Stainier D."/>
            <person name="Suzuki M.M."/>
            <person name="Tassy O."/>
            <person name="Takatori N."/>
            <person name="Tokuoka M."/>
            <person name="Yagi K."/>
            <person name="Yoshizaki F."/>
            <person name="Wada S."/>
            <person name="Zhang C."/>
            <person name="Hyatt P.D."/>
            <person name="Larimer F."/>
            <person name="Detter C."/>
            <person name="Doggett N."/>
            <person name="Glavina T."/>
            <person name="Hawkins T."/>
            <person name="Richardson P."/>
            <person name="Lucas S."/>
            <person name="Kohara Y."/>
            <person name="Levine M."/>
            <person name="Satoh N."/>
            <person name="Rokhsar D.S."/>
        </authorList>
    </citation>
    <scope>NUCLEOTIDE SEQUENCE [LARGE SCALE GENOMIC DNA]</scope>
</reference>
<dbReference type="RefSeq" id="XP_002119550.1">
    <property type="nucleotide sequence ID" value="XM_002119514.3"/>
</dbReference>
<dbReference type="PANTHER" id="PTHR32194:SF2">
    <property type="entry name" value="PROTEASOME SUBUNIT BETA TYPE-1"/>
    <property type="match status" value="1"/>
</dbReference>
<dbReference type="PROSITE" id="PS00854">
    <property type="entry name" value="PROTEASOME_BETA_1"/>
    <property type="match status" value="1"/>
</dbReference>
<dbReference type="GeneID" id="100179460"/>
<dbReference type="InterPro" id="IPR016050">
    <property type="entry name" value="Proteasome_bsu_CS"/>
</dbReference>
<dbReference type="KEGG" id="cin:100179460"/>
<comment type="subunit">
    <text evidence="1">The 26S proteasome consists of a 20S proteasome core and two 19S regulatory subunits. The 20S proteasome core is a barrel-shaped complex made of 28 subunits that are arranged in four stacked rings. The two outer rings are each formed by seven alpha subunits, and the two inner rings are formed by seven beta subunits. The proteolytic activity is exerted by three beta-subunits PSMB5, PSMB6 and PSMB7.</text>
</comment>
<dbReference type="InParanoid" id="H2Y197"/>
<reference evidence="7" key="4">
    <citation type="submission" date="2025-09" db="UniProtKB">
        <authorList>
            <consortium name="Ensembl"/>
        </authorList>
    </citation>
    <scope>IDENTIFICATION</scope>
</reference>
<dbReference type="OMA" id="MKRDHDK"/>
<keyword evidence="3 6" id="KW-0647">Proteasome</keyword>
<dbReference type="GO" id="GO:0005829">
    <property type="term" value="C:cytosol"/>
    <property type="evidence" value="ECO:0000318"/>
    <property type="project" value="GO_Central"/>
</dbReference>
<dbReference type="FunFam" id="3.60.20.10:FF:000008">
    <property type="entry name" value="Proteasome subunit beta type-4"/>
    <property type="match status" value="1"/>
</dbReference>
<name>H2Y197_CIOIN</name>
<keyword evidence="2 6" id="KW-0963">Cytoplasm</keyword>
<dbReference type="CDD" id="cd03758">
    <property type="entry name" value="proteasome_beta_type_2"/>
    <property type="match status" value="1"/>
</dbReference>
<keyword evidence="4 6" id="KW-0539">Nucleus</keyword>
<evidence type="ECO:0000256" key="1">
    <source>
        <dbReference type="ARBA" id="ARBA00011656"/>
    </source>
</evidence>
<dbReference type="HOGENOM" id="CLU_035750_12_1_1"/>
<evidence type="ECO:0000256" key="4">
    <source>
        <dbReference type="ARBA" id="ARBA00023242"/>
    </source>
</evidence>
<keyword evidence="8" id="KW-1185">Reference proteome</keyword>
<dbReference type="SUPFAM" id="SSF56235">
    <property type="entry name" value="N-terminal nucleophile aminohydrolases (Ntn hydrolases)"/>
    <property type="match status" value="1"/>
</dbReference>
<dbReference type="STRING" id="7719.ENSCINP00000035681"/>
<evidence type="ECO:0000256" key="3">
    <source>
        <dbReference type="ARBA" id="ARBA00022942"/>
    </source>
</evidence>
<protein>
    <recommendedName>
        <fullName evidence="6">Proteasome subunit beta</fullName>
    </recommendedName>
</protein>
<evidence type="ECO:0000313" key="7">
    <source>
        <dbReference type="Ensembl" id="ENSCINP00000035681.1"/>
    </source>
</evidence>
<evidence type="ECO:0000313" key="8">
    <source>
        <dbReference type="Proteomes" id="UP000008144"/>
    </source>
</evidence>
<comment type="similarity">
    <text evidence="6">Belongs to the peptidase T1B family.</text>
</comment>
<dbReference type="GO" id="GO:0005634">
    <property type="term" value="C:nucleus"/>
    <property type="evidence" value="ECO:0000318"/>
    <property type="project" value="GO_Central"/>
</dbReference>
<dbReference type="Proteomes" id="UP000008144">
    <property type="component" value="Chromosome 1"/>
</dbReference>
<dbReference type="InterPro" id="IPR023333">
    <property type="entry name" value="Proteasome_suB-type"/>
</dbReference>
<dbReference type="EMBL" id="EAAA01000341">
    <property type="status" value="NOT_ANNOTATED_CDS"/>
    <property type="molecule type" value="Genomic_DNA"/>
</dbReference>
<organism evidence="7 8">
    <name type="scientific">Ciona intestinalis</name>
    <name type="common">Transparent sea squirt</name>
    <name type="synonym">Ascidia intestinalis</name>
    <dbReference type="NCBI Taxonomy" id="7719"/>
    <lineage>
        <taxon>Eukaryota</taxon>
        <taxon>Metazoa</taxon>
        <taxon>Chordata</taxon>
        <taxon>Tunicata</taxon>
        <taxon>Ascidiacea</taxon>
        <taxon>Phlebobranchia</taxon>
        <taxon>Cionidae</taxon>
        <taxon>Ciona</taxon>
    </lineage>
</organism>
<dbReference type="FunCoup" id="H2Y197">
    <property type="interactions" value="520"/>
</dbReference>
<dbReference type="PROSITE" id="PS51476">
    <property type="entry name" value="PROTEASOME_BETA_2"/>
    <property type="match status" value="1"/>
</dbReference>
<dbReference type="GeneTree" id="ENSGT00640000091536"/>
<dbReference type="GO" id="GO:0043161">
    <property type="term" value="P:proteasome-mediated ubiquitin-dependent protein catabolic process"/>
    <property type="evidence" value="ECO:0000318"/>
    <property type="project" value="GO_Central"/>
</dbReference>
<gene>
    <name evidence="7" type="primary">LOC100179460</name>
</gene>
<sequence length="200" mass="22709">MEFTIGFKCHDFVLIAADTAAARSIVMFKQDEDKMISLGKSTIMSVTGDSGDSNQFSEYIQKNLQLYKMRNGYEMSTKGMANFTRKTLAEALRKNPYNVNLLMAGCDDSSDCSLYFMDYLASSVEVPFAAHGYGSYFVLSLLDRWHKPDLTRDEAVILLRKCMEELKKRFIVNLPAVLIRIVDKDGIHTLPLLKEQDYNA</sequence>
<dbReference type="PANTHER" id="PTHR32194">
    <property type="entry name" value="METALLOPROTEASE TLDD"/>
    <property type="match status" value="1"/>
</dbReference>
<evidence type="ECO:0000256" key="2">
    <source>
        <dbReference type="ARBA" id="ARBA00022490"/>
    </source>
</evidence>
<dbReference type="Ensembl" id="ENSCINT00000031598.1">
    <property type="protein sequence ID" value="ENSCINP00000035681.1"/>
    <property type="gene ID" value="ENSCING00000024358.1"/>
</dbReference>
<proteinExistence type="inferred from homology"/>
<comment type="subcellular location">
    <subcellularLocation>
        <location evidence="6">Cytoplasm</location>
    </subcellularLocation>
    <subcellularLocation>
        <location evidence="6">Nucleus</location>
    </subcellularLocation>
</comment>
<comment type="function">
    <text evidence="6">Component of the proteasome, a multicatalytic proteinase complex which is characterized by its ability to cleave peptides with Arg, Phe, Tyr, Leu, and Glu adjacent to the leaving group at neutral or slightly basic pH. The proteasome has an ATP-dependent proteolytic activity.</text>
</comment>
<dbReference type="AlphaFoldDB" id="H2Y197"/>
<dbReference type="Gene3D" id="3.60.20.10">
    <property type="entry name" value="Glutamine Phosphoribosylpyrophosphate, subunit 1, domain 1"/>
    <property type="match status" value="1"/>
</dbReference>
<dbReference type="MEROPS" id="T01.984"/>
<accession>A0A1W2W406</accession>
<dbReference type="OrthoDB" id="268428at2759"/>
<dbReference type="InterPro" id="IPR029055">
    <property type="entry name" value="Ntn_hydrolases_N"/>
</dbReference>
<dbReference type="InterPro" id="IPR001353">
    <property type="entry name" value="Proteasome_sua/b"/>
</dbReference>
<accession>H2Y197</accession>
<dbReference type="Pfam" id="PF00227">
    <property type="entry name" value="Proteasome"/>
    <property type="match status" value="1"/>
</dbReference>
<evidence type="ECO:0000256" key="5">
    <source>
        <dbReference type="ARBA" id="ARBA00049625"/>
    </source>
</evidence>
<dbReference type="GO" id="GO:0019774">
    <property type="term" value="C:proteasome core complex, beta-subunit complex"/>
    <property type="evidence" value="ECO:0000318"/>
    <property type="project" value="GO_Central"/>
</dbReference>
<evidence type="ECO:0000256" key="6">
    <source>
        <dbReference type="RuleBase" id="RU004203"/>
    </source>
</evidence>
<reference evidence="7" key="3">
    <citation type="submission" date="2025-08" db="UniProtKB">
        <authorList>
            <consortium name="Ensembl"/>
        </authorList>
    </citation>
    <scope>IDENTIFICATION</scope>
</reference>